<dbReference type="RefSeq" id="WP_255910493.1">
    <property type="nucleotide sequence ID" value="NZ_JANFQO010000001.1"/>
</dbReference>
<sequence>MSAATSPLIALLRRHLRVAALLFAGVLLLKSLFAVSCAADSYAGDVDYAPVQLQAAFSTDAAACVEPGAGGCWHEGSGGCHCACAHAAPLLMSQAAPVSIAVVAALFPSALVRTLPAPPEDQLRPPIA</sequence>
<evidence type="ECO:0000313" key="1">
    <source>
        <dbReference type="EMBL" id="MCQ4163385.1"/>
    </source>
</evidence>
<evidence type="ECO:0000313" key="2">
    <source>
        <dbReference type="Proteomes" id="UP001165498"/>
    </source>
</evidence>
<reference evidence="1" key="1">
    <citation type="submission" date="2022-07" db="EMBL/GenBank/DDBJ databases">
        <title>Tahibacter sp., a new gammaproteobacterium isolated from the silt sample collected at pig farm.</title>
        <authorList>
            <person name="Chen H."/>
        </authorList>
    </citation>
    <scope>NUCLEOTIDE SEQUENCE</scope>
    <source>
        <strain evidence="1">P2K</strain>
    </source>
</reference>
<organism evidence="1 2">
    <name type="scientific">Tahibacter harae</name>
    <dbReference type="NCBI Taxonomy" id="2963937"/>
    <lineage>
        <taxon>Bacteria</taxon>
        <taxon>Pseudomonadati</taxon>
        <taxon>Pseudomonadota</taxon>
        <taxon>Gammaproteobacteria</taxon>
        <taxon>Lysobacterales</taxon>
        <taxon>Rhodanobacteraceae</taxon>
        <taxon>Tahibacter</taxon>
    </lineage>
</organism>
<gene>
    <name evidence="1" type="ORF">NM961_01550</name>
</gene>
<dbReference type="Proteomes" id="UP001165498">
    <property type="component" value="Unassembled WGS sequence"/>
</dbReference>
<accession>A0ABT1QMX7</accession>
<name>A0ABT1QMX7_9GAMM</name>
<comment type="caution">
    <text evidence="1">The sequence shown here is derived from an EMBL/GenBank/DDBJ whole genome shotgun (WGS) entry which is preliminary data.</text>
</comment>
<protein>
    <recommendedName>
        <fullName evidence="3">DUF2946 family protein</fullName>
    </recommendedName>
</protein>
<dbReference type="EMBL" id="JANFQO010000001">
    <property type="protein sequence ID" value="MCQ4163385.1"/>
    <property type="molecule type" value="Genomic_DNA"/>
</dbReference>
<evidence type="ECO:0008006" key="3">
    <source>
        <dbReference type="Google" id="ProtNLM"/>
    </source>
</evidence>
<keyword evidence="2" id="KW-1185">Reference proteome</keyword>
<proteinExistence type="predicted"/>